<evidence type="ECO:0000313" key="2">
    <source>
        <dbReference type="Proteomes" id="UP000554342"/>
    </source>
</evidence>
<name>A0A840YTZ8_9SPHN</name>
<reference evidence="1 2" key="1">
    <citation type="submission" date="2020-08" db="EMBL/GenBank/DDBJ databases">
        <title>Genomic Encyclopedia of Type Strains, Phase IV (KMG-IV): sequencing the most valuable type-strain genomes for metagenomic binning, comparative biology and taxonomic classification.</title>
        <authorList>
            <person name="Goeker M."/>
        </authorList>
    </citation>
    <scope>NUCLEOTIDE SEQUENCE [LARGE SCALE GENOMIC DNA]</scope>
    <source>
        <strain evidence="1 2">DSM 27203</strain>
    </source>
</reference>
<keyword evidence="2" id="KW-1185">Reference proteome</keyword>
<comment type="caution">
    <text evidence="1">The sequence shown here is derived from an EMBL/GenBank/DDBJ whole genome shotgun (WGS) entry which is preliminary data.</text>
</comment>
<accession>A0A840YTZ8</accession>
<gene>
    <name evidence="1" type="ORF">FHR23_000018</name>
</gene>
<organism evidence="1 2">
    <name type="scientific">Stakelama sediminis</name>
    <dbReference type="NCBI Taxonomy" id="463200"/>
    <lineage>
        <taxon>Bacteria</taxon>
        <taxon>Pseudomonadati</taxon>
        <taxon>Pseudomonadota</taxon>
        <taxon>Alphaproteobacteria</taxon>
        <taxon>Sphingomonadales</taxon>
        <taxon>Sphingomonadaceae</taxon>
        <taxon>Stakelama</taxon>
    </lineage>
</organism>
<dbReference type="EMBL" id="JACIJI010000001">
    <property type="protein sequence ID" value="MBB5717111.1"/>
    <property type="molecule type" value="Genomic_DNA"/>
</dbReference>
<dbReference type="RefSeq" id="WP_184000915.1">
    <property type="nucleotide sequence ID" value="NZ_BAABIF010000004.1"/>
</dbReference>
<dbReference type="AlphaFoldDB" id="A0A840YTZ8"/>
<dbReference type="Proteomes" id="UP000554342">
    <property type="component" value="Unassembled WGS sequence"/>
</dbReference>
<proteinExistence type="predicted"/>
<sequence length="54" mass="6312">MMTNELYMLVRDAIRRAEEQKGRLYEDGHQSHYMALAALLALKKAGYRIEKRGD</sequence>
<protein>
    <submittedName>
        <fullName evidence="1">Uncharacterized protein</fullName>
    </submittedName>
</protein>
<evidence type="ECO:0000313" key="1">
    <source>
        <dbReference type="EMBL" id="MBB5717111.1"/>
    </source>
</evidence>